<protein>
    <submittedName>
        <fullName evidence="2">Uncharacterized protein</fullName>
    </submittedName>
</protein>
<gene>
    <name evidence="2" type="ORF">g.51486</name>
</gene>
<feature type="region of interest" description="Disordered" evidence="1">
    <location>
        <begin position="601"/>
        <end position="631"/>
    </location>
</feature>
<sequence length="795" mass="87388">MVQPPPMGQPPPMVQPPQMAMPPSMVAQMMGPPPTINPLADCVPQPFVWETMENSPDYPLGFQPNPMMGFSDQSFMGPRMRGPPPGMRGPPPRMMGPPPRMGGPPPGMMGPPPGMVGPPRGMKGPPPGMRGPPPGHPMFRHPSYMGPGGMFPQGWIGEFDPSMEPPNNLQTPEKPQIHSNVPKSSHIIKVEEAKEPLGSGGAKRIDKGQGAKQQLSIRVEKNPEQAEKIPPTPNVIKLEKKPYIEPPKMDINNFPKILFFHKHMKYLQQSSELNTIMKKLRAGQQEPPYDFIIKHGLLCKSKNQAGDTRLYIVCPNSLKLRRIVVTAFVLKYPDWDLDTLMELFEESFHNIPMEDIEDAYEEKASAFKGKDALLEFLKFTKELDHGKLDNLMTTNSDGGSSSNTIVPENEGSLSVKTLGKSEREEEIGQALVTSVLPIGDQQSSEVALEVADEKNQCKSPPPVSSGDTSLGGKVDAMSVPGEVKKEKRQMSSKRDDAQISKDSHTKEMLPIKRSVDEPSEGPLASDIKEIDESQPGAVTPWKDQISTSEKTISEEVEQNPLLPSSNQTADDDAIEPLLTKKNDEKNVQFDSTTDYVQRLKVASDSSDISSPGEDDKGKCEISYQKNKEEKSSALVECINQQVTAGSDSPKDCKDSQFTVGKSGTEEVKGVQILKSVAVPIDKPEEKTRFQPPDENSKSTEDRENHKILSLATEETLPTTEEGYQVVTSADDVIDPLPVVEALETRPVGDESEREDVNIISQEEICATTNDHLKVSSNIPSTIIDGSKTENERSEE</sequence>
<name>A0A146MHZ7_LYGHE</name>
<feature type="compositionally biased region" description="Basic and acidic residues" evidence="1">
    <location>
        <begin position="786"/>
        <end position="795"/>
    </location>
</feature>
<feature type="non-terminal residue" evidence="2">
    <location>
        <position position="795"/>
    </location>
</feature>
<feature type="region of interest" description="Disordered" evidence="1">
    <location>
        <begin position="679"/>
        <end position="705"/>
    </location>
</feature>
<feature type="compositionally biased region" description="Basic and acidic residues" evidence="1">
    <location>
        <begin position="694"/>
        <end position="705"/>
    </location>
</feature>
<feature type="region of interest" description="Disordered" evidence="1">
    <location>
        <begin position="776"/>
        <end position="795"/>
    </location>
</feature>
<evidence type="ECO:0000256" key="1">
    <source>
        <dbReference type="SAM" id="MobiDB-lite"/>
    </source>
</evidence>
<proteinExistence type="predicted"/>
<feature type="compositionally biased region" description="Basic and acidic residues" evidence="1">
    <location>
        <begin position="482"/>
        <end position="516"/>
    </location>
</feature>
<reference evidence="2" key="1">
    <citation type="journal article" date="2016" name="Gigascience">
        <title>De novo construction of an expanded transcriptome assembly for the western tarnished plant bug, Lygus hesperus.</title>
        <authorList>
            <person name="Tassone E.E."/>
            <person name="Geib S.M."/>
            <person name="Hall B."/>
            <person name="Fabrick J.A."/>
            <person name="Brent C.S."/>
            <person name="Hull J.J."/>
        </authorList>
    </citation>
    <scope>NUCLEOTIDE SEQUENCE</scope>
</reference>
<accession>A0A146MHZ7</accession>
<feature type="region of interest" description="Disordered" evidence="1">
    <location>
        <begin position="452"/>
        <end position="586"/>
    </location>
</feature>
<feature type="compositionally biased region" description="Basic and acidic residues" evidence="1">
    <location>
        <begin position="613"/>
        <end position="631"/>
    </location>
</feature>
<organism evidence="2">
    <name type="scientific">Lygus hesperus</name>
    <name type="common">Western plant bug</name>
    <dbReference type="NCBI Taxonomy" id="30085"/>
    <lineage>
        <taxon>Eukaryota</taxon>
        <taxon>Metazoa</taxon>
        <taxon>Ecdysozoa</taxon>
        <taxon>Arthropoda</taxon>
        <taxon>Hexapoda</taxon>
        <taxon>Insecta</taxon>
        <taxon>Pterygota</taxon>
        <taxon>Neoptera</taxon>
        <taxon>Paraneoptera</taxon>
        <taxon>Hemiptera</taxon>
        <taxon>Heteroptera</taxon>
        <taxon>Panheteroptera</taxon>
        <taxon>Cimicomorpha</taxon>
        <taxon>Miridae</taxon>
        <taxon>Mirini</taxon>
        <taxon>Lygus</taxon>
    </lineage>
</organism>
<feature type="region of interest" description="Disordered" evidence="1">
    <location>
        <begin position="84"/>
        <end position="105"/>
    </location>
</feature>
<dbReference type="AlphaFoldDB" id="A0A146MHZ7"/>
<dbReference type="EMBL" id="GDHC01000052">
    <property type="protein sequence ID" value="JAQ18577.1"/>
    <property type="molecule type" value="Transcribed_RNA"/>
</dbReference>
<feature type="region of interest" description="Disordered" evidence="1">
    <location>
        <begin position="643"/>
        <end position="664"/>
    </location>
</feature>
<evidence type="ECO:0000313" key="2">
    <source>
        <dbReference type="EMBL" id="JAQ18577.1"/>
    </source>
</evidence>